<dbReference type="STRING" id="1302689.RG47T_4799"/>
<name>A0A1Q6A5M5_9SPHI</name>
<gene>
    <name evidence="1" type="ORF">RG47T_4799</name>
</gene>
<dbReference type="Proteomes" id="UP000186720">
    <property type="component" value="Unassembled WGS sequence"/>
</dbReference>
<dbReference type="InterPro" id="IPR018669">
    <property type="entry name" value="Toxin_HigB"/>
</dbReference>
<accession>A0A1Q6A5M5</accession>
<keyword evidence="2" id="KW-1185">Reference proteome</keyword>
<dbReference type="GO" id="GO:0004519">
    <property type="term" value="F:endonuclease activity"/>
    <property type="evidence" value="ECO:0007669"/>
    <property type="project" value="InterPro"/>
</dbReference>
<evidence type="ECO:0000313" key="1">
    <source>
        <dbReference type="EMBL" id="OKS89315.1"/>
    </source>
</evidence>
<reference evidence="1 2" key="1">
    <citation type="submission" date="2016-11" db="EMBL/GenBank/DDBJ databases">
        <title>Whole Genome Sequencing of Mucilaginibacter polytrichastri RG4-7(T) isolated from the moss sample.</title>
        <authorList>
            <person name="Li Y."/>
        </authorList>
    </citation>
    <scope>NUCLEOTIDE SEQUENCE [LARGE SCALE GENOMIC DNA]</scope>
    <source>
        <strain evidence="1 2">RG4-7</strain>
    </source>
</reference>
<dbReference type="RefSeq" id="WP_074492246.1">
    <property type="nucleotide sequence ID" value="NZ_FPAM01000003.1"/>
</dbReference>
<sequence>MNILYLLKLQAFTKKHADASKSITAWKIVTERAKWKQSTDVLNDFPKAKIIKGDRARFKITGNKYRLIVEVDYVDEIVEIRFVGTHAEYDKIDAETI</sequence>
<comment type="caution">
    <text evidence="1">The sequence shown here is derived from an EMBL/GenBank/DDBJ whole genome shotgun (WGS) entry which is preliminary data.</text>
</comment>
<dbReference type="EMBL" id="MPPL01000001">
    <property type="protein sequence ID" value="OKS89315.1"/>
    <property type="molecule type" value="Genomic_DNA"/>
</dbReference>
<evidence type="ECO:0000313" key="2">
    <source>
        <dbReference type="Proteomes" id="UP000186720"/>
    </source>
</evidence>
<organism evidence="1 2">
    <name type="scientific">Mucilaginibacter polytrichastri</name>
    <dbReference type="NCBI Taxonomy" id="1302689"/>
    <lineage>
        <taxon>Bacteria</taxon>
        <taxon>Pseudomonadati</taxon>
        <taxon>Bacteroidota</taxon>
        <taxon>Sphingobacteriia</taxon>
        <taxon>Sphingobacteriales</taxon>
        <taxon>Sphingobacteriaceae</taxon>
        <taxon>Mucilaginibacter</taxon>
    </lineage>
</organism>
<dbReference type="OrthoDB" id="9799912at2"/>
<dbReference type="GO" id="GO:0003723">
    <property type="term" value="F:RNA binding"/>
    <property type="evidence" value="ECO:0007669"/>
    <property type="project" value="InterPro"/>
</dbReference>
<dbReference type="AlphaFoldDB" id="A0A1Q6A5M5"/>
<dbReference type="GO" id="GO:0110001">
    <property type="term" value="C:toxin-antitoxin complex"/>
    <property type="evidence" value="ECO:0007669"/>
    <property type="project" value="InterPro"/>
</dbReference>
<evidence type="ECO:0008006" key="3">
    <source>
        <dbReference type="Google" id="ProtNLM"/>
    </source>
</evidence>
<dbReference type="Pfam" id="PF09907">
    <property type="entry name" value="HigB_toxin"/>
    <property type="match status" value="1"/>
</dbReference>
<protein>
    <recommendedName>
        <fullName evidence="3">Toxin RelE</fullName>
    </recommendedName>
</protein>
<proteinExistence type="predicted"/>